<dbReference type="Gene3D" id="3.40.50.720">
    <property type="entry name" value="NAD(P)-binding Rossmann-like Domain"/>
    <property type="match status" value="1"/>
</dbReference>
<dbReference type="OrthoDB" id="5283654at2759"/>
<keyword evidence="2" id="KW-0560">Oxidoreductase</keyword>
<feature type="domain" description="NmrA-like" evidence="3">
    <location>
        <begin position="11"/>
        <end position="188"/>
    </location>
</feature>
<proteinExistence type="predicted"/>
<dbReference type="EMBL" id="JABCKI010000021">
    <property type="protein sequence ID" value="KAG5654051.1"/>
    <property type="molecule type" value="Genomic_DNA"/>
</dbReference>
<evidence type="ECO:0000256" key="1">
    <source>
        <dbReference type="ARBA" id="ARBA00022857"/>
    </source>
</evidence>
<protein>
    <recommendedName>
        <fullName evidence="3">NmrA-like domain-containing protein</fullName>
    </recommendedName>
</protein>
<keyword evidence="5" id="KW-1185">Reference proteome</keyword>
<dbReference type="InterPro" id="IPR051609">
    <property type="entry name" value="NmrA/Isoflavone_reductase-like"/>
</dbReference>
<dbReference type="Pfam" id="PF05368">
    <property type="entry name" value="NmrA"/>
    <property type="match status" value="1"/>
</dbReference>
<dbReference type="SUPFAM" id="SSF51735">
    <property type="entry name" value="NAD(P)-binding Rossmann-fold domains"/>
    <property type="match status" value="1"/>
</dbReference>
<comment type="caution">
    <text evidence="4">The sequence shown here is derived from an EMBL/GenBank/DDBJ whole genome shotgun (WGS) entry which is preliminary data.</text>
</comment>
<keyword evidence="1" id="KW-0521">NADP</keyword>
<dbReference type="GO" id="GO:0016491">
    <property type="term" value="F:oxidoreductase activity"/>
    <property type="evidence" value="ECO:0007669"/>
    <property type="project" value="UniProtKB-KW"/>
</dbReference>
<sequence length="199" mass="20840">MSGYTSFAVVGTGFIGLAITKALVDQKASVVVLTRALSKPGLDLGDGVKVASVDYGDNTAIIRVLEEHHVQVIISALGTGGLSVQNAIADASKAAGVKLFVPSEFGLPTEGAVDGVFAVKNKSAEYIQSIGVPTARFYNGFFTERSLNVVGYTVNKKVNILDGLKGETPISFTGIEDAAGFVAHVLTRLHPAELDNQIF</sequence>
<organism evidence="4 5">
    <name type="scientific">Sphagnurus paluster</name>
    <dbReference type="NCBI Taxonomy" id="117069"/>
    <lineage>
        <taxon>Eukaryota</taxon>
        <taxon>Fungi</taxon>
        <taxon>Dikarya</taxon>
        <taxon>Basidiomycota</taxon>
        <taxon>Agaricomycotina</taxon>
        <taxon>Agaricomycetes</taxon>
        <taxon>Agaricomycetidae</taxon>
        <taxon>Agaricales</taxon>
        <taxon>Tricholomatineae</taxon>
        <taxon>Lyophyllaceae</taxon>
        <taxon>Sphagnurus</taxon>
    </lineage>
</organism>
<evidence type="ECO:0000256" key="2">
    <source>
        <dbReference type="ARBA" id="ARBA00023002"/>
    </source>
</evidence>
<reference evidence="4" key="2">
    <citation type="submission" date="2021-10" db="EMBL/GenBank/DDBJ databases">
        <title>Phylogenomics reveals ancestral predisposition of the termite-cultivated fungus Termitomyces towards a domesticated lifestyle.</title>
        <authorList>
            <person name="Auxier B."/>
            <person name="Grum-Grzhimaylo A."/>
            <person name="Cardenas M.E."/>
            <person name="Lodge J.D."/>
            <person name="Laessoe T."/>
            <person name="Pedersen O."/>
            <person name="Smith M.E."/>
            <person name="Kuyper T.W."/>
            <person name="Franco-Molano E.A."/>
            <person name="Baroni T.J."/>
            <person name="Aanen D.K."/>
        </authorList>
    </citation>
    <scope>NUCLEOTIDE SEQUENCE</scope>
    <source>
        <strain evidence="4">D49</strain>
    </source>
</reference>
<dbReference type="InterPro" id="IPR008030">
    <property type="entry name" value="NmrA-like"/>
</dbReference>
<evidence type="ECO:0000259" key="3">
    <source>
        <dbReference type="Pfam" id="PF05368"/>
    </source>
</evidence>
<dbReference type="PANTHER" id="PTHR47706">
    <property type="entry name" value="NMRA-LIKE FAMILY PROTEIN"/>
    <property type="match status" value="1"/>
</dbReference>
<accession>A0A9P7GPZ3</accession>
<evidence type="ECO:0000313" key="5">
    <source>
        <dbReference type="Proteomes" id="UP000717328"/>
    </source>
</evidence>
<evidence type="ECO:0000313" key="4">
    <source>
        <dbReference type="EMBL" id="KAG5654051.1"/>
    </source>
</evidence>
<dbReference type="AlphaFoldDB" id="A0A9P7GPZ3"/>
<dbReference type="PANTHER" id="PTHR47706:SF9">
    <property type="entry name" value="NMRA-LIKE DOMAIN-CONTAINING PROTEIN-RELATED"/>
    <property type="match status" value="1"/>
</dbReference>
<reference evidence="4" key="1">
    <citation type="submission" date="2021-02" db="EMBL/GenBank/DDBJ databases">
        <authorList>
            <person name="Nieuwenhuis M."/>
            <person name="Van De Peppel L.J.J."/>
        </authorList>
    </citation>
    <scope>NUCLEOTIDE SEQUENCE</scope>
    <source>
        <strain evidence="4">D49</strain>
    </source>
</reference>
<gene>
    <name evidence="4" type="ORF">H0H81_007777</name>
</gene>
<name>A0A9P7GPZ3_9AGAR</name>
<dbReference type="Proteomes" id="UP000717328">
    <property type="component" value="Unassembled WGS sequence"/>
</dbReference>
<dbReference type="InterPro" id="IPR036291">
    <property type="entry name" value="NAD(P)-bd_dom_sf"/>
</dbReference>